<dbReference type="SUPFAM" id="SSF46689">
    <property type="entry name" value="Homeodomain-like"/>
    <property type="match status" value="2"/>
</dbReference>
<feature type="region of interest" description="Disordered" evidence="1">
    <location>
        <begin position="443"/>
        <end position="563"/>
    </location>
</feature>
<dbReference type="Proteomes" id="UP000823046">
    <property type="component" value="Unassembled WGS sequence"/>
</dbReference>
<feature type="region of interest" description="Disordered" evidence="1">
    <location>
        <begin position="196"/>
        <end position="234"/>
    </location>
</feature>
<organism evidence="2 3">
    <name type="scientific">Cardiosporidium cionae</name>
    <dbReference type="NCBI Taxonomy" id="476202"/>
    <lineage>
        <taxon>Eukaryota</taxon>
        <taxon>Sar</taxon>
        <taxon>Alveolata</taxon>
        <taxon>Apicomplexa</taxon>
        <taxon>Aconoidasida</taxon>
        <taxon>Nephromycida</taxon>
        <taxon>Cardiosporidium</taxon>
    </lineage>
</organism>
<dbReference type="InterPro" id="IPR009057">
    <property type="entry name" value="Homeodomain-like_sf"/>
</dbReference>
<name>A0ABQ7J4V0_9APIC</name>
<dbReference type="EMBL" id="JADAQX010001003">
    <property type="protein sequence ID" value="KAF8819050.1"/>
    <property type="molecule type" value="Genomic_DNA"/>
</dbReference>
<feature type="compositionally biased region" description="Polar residues" evidence="1">
    <location>
        <begin position="445"/>
        <end position="460"/>
    </location>
</feature>
<feature type="compositionally biased region" description="Polar residues" evidence="1">
    <location>
        <begin position="518"/>
        <end position="535"/>
    </location>
</feature>
<evidence type="ECO:0000313" key="2">
    <source>
        <dbReference type="EMBL" id="KAF8819050.1"/>
    </source>
</evidence>
<feature type="compositionally biased region" description="Basic and acidic residues" evidence="1">
    <location>
        <begin position="500"/>
        <end position="517"/>
    </location>
</feature>
<dbReference type="Gene3D" id="1.10.10.60">
    <property type="entry name" value="Homeodomain-like"/>
    <property type="match status" value="1"/>
</dbReference>
<feature type="compositionally biased region" description="Polar residues" evidence="1">
    <location>
        <begin position="547"/>
        <end position="557"/>
    </location>
</feature>
<keyword evidence="3" id="KW-1185">Reference proteome</keyword>
<proteinExistence type="predicted"/>
<feature type="compositionally biased region" description="Basic and acidic residues" evidence="1">
    <location>
        <begin position="197"/>
        <end position="207"/>
    </location>
</feature>
<evidence type="ECO:0000313" key="3">
    <source>
        <dbReference type="Proteomes" id="UP000823046"/>
    </source>
</evidence>
<reference evidence="2 3" key="1">
    <citation type="journal article" date="2020" name="bioRxiv">
        <title>Metabolic contributions of an alphaproteobacterial endosymbiont in the apicomplexan Cardiosporidium cionae.</title>
        <authorList>
            <person name="Hunter E.S."/>
            <person name="Paight C.J."/>
            <person name="Lane C.E."/>
        </authorList>
    </citation>
    <scope>NUCLEOTIDE SEQUENCE [LARGE SCALE GENOMIC DNA]</scope>
    <source>
        <strain evidence="2">ESH_2018</strain>
    </source>
</reference>
<accession>A0ABQ7J4V0</accession>
<sequence length="563" mass="64426">ARRQLTGWRAEIQGGYDFQFFDSARLDELDEIQNAWNLWHEKKQKEKEQADINTTEPEAVTTEKRMKTESTASNCILKESSELMPPIYSERDDDIFSSPPLLKDLSEEQLRRVLHVVEFHMRQHHDHKNKTKFQLYKRCRDLITSPSMDEFVFTKANFNEALTDLEAMLSDGRAWEMQMPAATDNRSLPGDSLAMETKMEVSPDGLRKSSRLRKRERPEDSSKPSPVIEEDEIKPVKFSREMQKEKDRLISQGFINWNRADVAKLVNGIILYGKDRLEDVWSSTFKMGNKTLQDVKRYAAIFFERYEEIEGGERMMSRIRKAELEHGALLQQNEAILQNVEEQVARGITKPQVLQLPPRLPEDPLFSMDEDKVLLWGLYEHGATAYEKVHVASRYYWYDTRGFFSIATKTLKAVEDRCNQIVTAVENEWLQQQEKRAFTAAKISKGNQSQKARQSASTPATAPKARDTEKISSIRSQTSNNSTSKQASQSSENATTDTPNGDRKRSESPKTVRREKSSTANNQTTPNVAKNSSAGVNAKQIKRVSTNKKGVAASTQKSSKRKK</sequence>
<feature type="non-terminal residue" evidence="2">
    <location>
        <position position="1"/>
    </location>
</feature>
<feature type="compositionally biased region" description="Polar residues" evidence="1">
    <location>
        <begin position="473"/>
        <end position="499"/>
    </location>
</feature>
<protein>
    <submittedName>
        <fullName evidence="2">Uncharacterized protein</fullName>
    </submittedName>
</protein>
<evidence type="ECO:0000256" key="1">
    <source>
        <dbReference type="SAM" id="MobiDB-lite"/>
    </source>
</evidence>
<gene>
    <name evidence="2" type="ORF">IE077_001807</name>
</gene>
<comment type="caution">
    <text evidence="2">The sequence shown here is derived from an EMBL/GenBank/DDBJ whole genome shotgun (WGS) entry which is preliminary data.</text>
</comment>